<dbReference type="InterPro" id="IPR036397">
    <property type="entry name" value="RNaseH_sf"/>
</dbReference>
<gene>
    <name evidence="4" type="ORF">Tci_359402</name>
</gene>
<comment type="caution">
    <text evidence="4">The sequence shown here is derived from an EMBL/GenBank/DDBJ whole genome shotgun (WGS) entry which is preliminary data.</text>
</comment>
<evidence type="ECO:0000256" key="1">
    <source>
        <dbReference type="SAM" id="Coils"/>
    </source>
</evidence>
<organism evidence="4">
    <name type="scientific">Tanacetum cinerariifolium</name>
    <name type="common">Dalmatian daisy</name>
    <name type="synonym">Chrysanthemum cinerariifolium</name>
    <dbReference type="NCBI Taxonomy" id="118510"/>
    <lineage>
        <taxon>Eukaryota</taxon>
        <taxon>Viridiplantae</taxon>
        <taxon>Streptophyta</taxon>
        <taxon>Embryophyta</taxon>
        <taxon>Tracheophyta</taxon>
        <taxon>Spermatophyta</taxon>
        <taxon>Magnoliopsida</taxon>
        <taxon>eudicotyledons</taxon>
        <taxon>Gunneridae</taxon>
        <taxon>Pentapetalae</taxon>
        <taxon>asterids</taxon>
        <taxon>campanulids</taxon>
        <taxon>Asterales</taxon>
        <taxon>Asteraceae</taxon>
        <taxon>Asteroideae</taxon>
        <taxon>Anthemideae</taxon>
        <taxon>Anthemidinae</taxon>
        <taxon>Tanacetum</taxon>
    </lineage>
</organism>
<dbReference type="InterPro" id="IPR013103">
    <property type="entry name" value="RVT_2"/>
</dbReference>
<dbReference type="InterPro" id="IPR012337">
    <property type="entry name" value="RNaseH-like_sf"/>
</dbReference>
<dbReference type="Pfam" id="PF07727">
    <property type="entry name" value="RVT_2"/>
    <property type="match status" value="1"/>
</dbReference>
<sequence length="1358" mass="152867">MDSLNTPVVSAAKLPILNTNEFDLWKMWIEQYFLMTNYSLKEVILNVDSPVPTIVVDGVVQPVSHRSAEQKLARRNELKACGTLLMALPDKHQLKFNSYKDAKTLMEAIEKRFGGNTETKKKLVRQLEIHRVSLSQEDVNLKFLRILPSKWKTHTLIWRNKADLEEHSLDDLFNSLKIYEVEVKHFSSTGNPTQNLAFVSSSNTDSTTDSVSAATSVSAVCAKLHVSSHPNINSLSNAVIYTFFASQSTRSQLDNEDLKQIDVDDLEEIDLRWQMAMLTMRARRECRSPKDSRRSGATEPQRRTAPEEPANFALMAITSSSSSSDNEETSCSKACLESVEARLVVYKQNESILKENIKLLNIKVQARDTALVTLRQKLEKAEQERDDLKLKLDKFQTSFKNLTELLASQTNEKHGLVYFSSESDCESFSSSSLSNRFQPSGGYHVVPPPITGTFMPPKLDLVFHTAPIAVETDHSAFTVQLSPTKPTQDLSHTNETSTPIIEPAEVPILDATLKPTSLKSNRSGKRKNRKTCFMCRSVNHLIKDCDYHAKKKTQPTPRNYAHGVLTQSKPVSITAARPVCAAVPKIMVTRPRHAHSIDTKSKSPIRRHITRSPSPKTSISPPRVTAAQAPVGNPQYALKDKGVIDSRCSRHMTGNMSYLSVEEHNGRYVAFRGNPKGDKISGKGKIKKEFSVPKTPQQNGIAERKNRTLIEASRTMLADSILLIPFWAEAVNTACYVQNRVSVTKPHNKTPYELLHGRTPSIGFMRPFGCHVTILNTFDPLGKFEGKVDEVFLVGYFVNSKAIRVFSSRTRIVQETLHVNFLENKPNIAGSGPTWLFDIDSLTRAMNYQSVTTGNQSNPSAGFQDKFDAEKAREEVTQQYMLFHVWSSGSLNPQDKDGDAAFDGKEHEVDTKKPECAVNVSPSSSAQSGKQYDKTKKKAKGKSFVESFTENRDLSVEFEDHSDNNSNDVNAAEMEDITYSDHENVGAEADFNNLETSITEELLQFKMQKVWILVDLPHGKRAIGTKWVYRNKKDEKDIVVRNKARLVAQGHTQEEGIDYREVFAPVARIEAIRLFLAYASFMGFMVYQINVNSAFLYGTIEEKVYVCEPPWFEDRDHPDKVYKVVKALFGLHQTPRAWYWYETLTNYLLEKGFHKGKIDQTLFIKKQKGDILLVHIYVKQKKDGIFISQDKYVAEILKKFGLTEGKSASTPIDTEKPLLKDPDGGDVDVHIYRSMIGSLMYLASSRPDIMFAVCACAHFQVTLKASHLHAVKRIFRYLKGKPHMGLWYLKDSPFDLVAYSDSDYAGASLDRKSTTGGCQFLGCRLISWQCKKQTVVATSSKEAGYVVASSCYAEVLWI</sequence>
<dbReference type="PANTHER" id="PTHR11439:SF495">
    <property type="entry name" value="REVERSE TRANSCRIPTASE, RNA-DEPENDENT DNA POLYMERASE-RELATED"/>
    <property type="match status" value="1"/>
</dbReference>
<feature type="compositionally biased region" description="Polar residues" evidence="2">
    <location>
        <begin position="611"/>
        <end position="620"/>
    </location>
</feature>
<feature type="region of interest" description="Disordered" evidence="2">
    <location>
        <begin position="283"/>
        <end position="310"/>
    </location>
</feature>
<evidence type="ECO:0000259" key="3">
    <source>
        <dbReference type="PROSITE" id="PS50994"/>
    </source>
</evidence>
<protein>
    <recommendedName>
        <fullName evidence="3">Integrase catalytic domain-containing protein</fullName>
    </recommendedName>
</protein>
<name>A0A699HIK1_TANCI</name>
<proteinExistence type="predicted"/>
<dbReference type="SUPFAM" id="SSF53098">
    <property type="entry name" value="Ribonuclease H-like"/>
    <property type="match status" value="1"/>
</dbReference>
<dbReference type="EMBL" id="BKCJ010135900">
    <property type="protein sequence ID" value="GEX87427.1"/>
    <property type="molecule type" value="Genomic_DNA"/>
</dbReference>
<feature type="region of interest" description="Disordered" evidence="2">
    <location>
        <begin position="591"/>
        <end position="627"/>
    </location>
</feature>
<evidence type="ECO:0000313" key="4">
    <source>
        <dbReference type="EMBL" id="GEX87427.1"/>
    </source>
</evidence>
<dbReference type="PANTHER" id="PTHR11439">
    <property type="entry name" value="GAG-POL-RELATED RETROTRANSPOSON"/>
    <property type="match status" value="1"/>
</dbReference>
<evidence type="ECO:0000256" key="2">
    <source>
        <dbReference type="SAM" id="MobiDB-lite"/>
    </source>
</evidence>
<feature type="coiled-coil region" evidence="1">
    <location>
        <begin position="364"/>
        <end position="398"/>
    </location>
</feature>
<dbReference type="Gene3D" id="3.30.420.10">
    <property type="entry name" value="Ribonuclease H-like superfamily/Ribonuclease H"/>
    <property type="match status" value="1"/>
</dbReference>
<keyword evidence="1" id="KW-0175">Coiled coil</keyword>
<dbReference type="GO" id="GO:0015074">
    <property type="term" value="P:DNA integration"/>
    <property type="evidence" value="ECO:0007669"/>
    <property type="project" value="InterPro"/>
</dbReference>
<reference evidence="4" key="1">
    <citation type="journal article" date="2019" name="Sci. Rep.">
        <title>Draft genome of Tanacetum cinerariifolium, the natural source of mosquito coil.</title>
        <authorList>
            <person name="Yamashiro T."/>
            <person name="Shiraishi A."/>
            <person name="Satake H."/>
            <person name="Nakayama K."/>
        </authorList>
    </citation>
    <scope>NUCLEOTIDE SEQUENCE</scope>
</reference>
<feature type="compositionally biased region" description="Basic and acidic residues" evidence="2">
    <location>
        <begin position="902"/>
        <end position="915"/>
    </location>
</feature>
<dbReference type="InterPro" id="IPR001584">
    <property type="entry name" value="Integrase_cat-core"/>
</dbReference>
<dbReference type="GO" id="GO:0003676">
    <property type="term" value="F:nucleic acid binding"/>
    <property type="evidence" value="ECO:0007669"/>
    <property type="project" value="InterPro"/>
</dbReference>
<feature type="domain" description="Integrase catalytic" evidence="3">
    <location>
        <begin position="566"/>
        <end position="759"/>
    </location>
</feature>
<accession>A0A699HIK1</accession>
<feature type="compositionally biased region" description="Polar residues" evidence="2">
    <location>
        <begin position="920"/>
        <end position="930"/>
    </location>
</feature>
<dbReference type="PROSITE" id="PS50994">
    <property type="entry name" value="INTEGRASE"/>
    <property type="match status" value="1"/>
</dbReference>
<feature type="compositionally biased region" description="Basic and acidic residues" evidence="2">
    <location>
        <begin position="283"/>
        <end position="306"/>
    </location>
</feature>
<dbReference type="CDD" id="cd09272">
    <property type="entry name" value="RNase_HI_RT_Ty1"/>
    <property type="match status" value="1"/>
</dbReference>
<feature type="region of interest" description="Disordered" evidence="2">
    <location>
        <begin position="902"/>
        <end position="937"/>
    </location>
</feature>